<dbReference type="GO" id="GO:0008137">
    <property type="term" value="F:NADH dehydrogenase (ubiquinone) activity"/>
    <property type="evidence" value="ECO:0007669"/>
    <property type="project" value="InterPro"/>
</dbReference>
<keyword evidence="2 5" id="KW-0812">Transmembrane</keyword>
<feature type="transmembrane region" description="Helical" evidence="5">
    <location>
        <begin position="330"/>
        <end position="352"/>
    </location>
</feature>
<keyword evidence="5" id="KW-0520">NAD</keyword>
<dbReference type="InterPro" id="IPR010096">
    <property type="entry name" value="NADH-Q_OxRdtase_suN/2"/>
</dbReference>
<name>A0A1I5QRV9_9BACT</name>
<dbReference type="AlphaFoldDB" id="A0A1I5QRV9"/>
<evidence type="ECO:0000256" key="2">
    <source>
        <dbReference type="ARBA" id="ARBA00022692"/>
    </source>
</evidence>
<dbReference type="STRING" id="1079859.SAMN04515674_103331"/>
<evidence type="ECO:0000256" key="5">
    <source>
        <dbReference type="HAMAP-Rule" id="MF_00445"/>
    </source>
</evidence>
<keyword evidence="4 5" id="KW-0472">Membrane</keyword>
<dbReference type="GO" id="GO:0048038">
    <property type="term" value="F:quinone binding"/>
    <property type="evidence" value="ECO:0007669"/>
    <property type="project" value="UniProtKB-KW"/>
</dbReference>
<feature type="domain" description="NADH:quinone oxidoreductase/Mrp antiporter transmembrane" evidence="7">
    <location>
        <begin position="134"/>
        <end position="411"/>
    </location>
</feature>
<feature type="transmembrane region" description="Helical" evidence="5">
    <location>
        <begin position="249"/>
        <end position="269"/>
    </location>
</feature>
<dbReference type="GO" id="GO:0050136">
    <property type="term" value="F:NADH dehydrogenase (quinone) (non-electrogenic) activity"/>
    <property type="evidence" value="ECO:0007669"/>
    <property type="project" value="UniProtKB-UniRule"/>
</dbReference>
<dbReference type="Proteomes" id="UP000199306">
    <property type="component" value="Unassembled WGS sequence"/>
</dbReference>
<feature type="transmembrane region" description="Helical" evidence="5">
    <location>
        <begin position="170"/>
        <end position="192"/>
    </location>
</feature>
<sequence length="489" mass="54506">MELKEQLFGIIKSLEGFTPEIFLSAAFILLIIAELILYKFHSKNISQFWLYGLTLAILALSFHQVTEQFYNTSDGFLFHEMLFLDAKAIFFKCLVSMAAIILLAHSWVLKKSFPGEFFPILTGILIGLYLMTMSVNLIMIYLSIEIVSIGSYIFTAINRDKTGSEGGLKYIIFGAASSAIMLYGMSLLYGITGTLSIVSPDFSRNLAQVDNITFLVAATLTLSGFLFKLSATPFHIWTPDVYESAPTPIVAFFSIAPKAASFLIAMRFLEALPAKFQLLMAVIALATITIGNFSALWQQNAKRMLAYSTIAHSGFMLIGLVTLSELGIKSIVFYMVTYLFANFAAFLLLDIADASTGNNGNLKIFRGLGLKNPFYGILLVIVMISLTGLPPTAGFFAKLNIFSALWESYQTSQNQILLWLFIFGLFNTVVSLFFYLKIPFVLFFKKGEVSENNPFKITFEQQFLAIILVLPILLLFFKADLLMNLIALL</sequence>
<feature type="transmembrane region" description="Helical" evidence="5">
    <location>
        <begin position="463"/>
        <end position="487"/>
    </location>
</feature>
<dbReference type="GO" id="GO:0042773">
    <property type="term" value="P:ATP synthesis coupled electron transport"/>
    <property type="evidence" value="ECO:0007669"/>
    <property type="project" value="InterPro"/>
</dbReference>
<dbReference type="EC" id="7.1.1.-" evidence="5"/>
<gene>
    <name evidence="5" type="primary">nuoN</name>
    <name evidence="8" type="ORF">SAMN04515674_103331</name>
</gene>
<dbReference type="OrthoDB" id="9811718at2"/>
<evidence type="ECO:0000259" key="7">
    <source>
        <dbReference type="Pfam" id="PF00361"/>
    </source>
</evidence>
<comment type="similarity">
    <text evidence="5">Belongs to the complex I subunit 2 family.</text>
</comment>
<dbReference type="EMBL" id="FOXH01000003">
    <property type="protein sequence ID" value="SFP48880.1"/>
    <property type="molecule type" value="Genomic_DNA"/>
</dbReference>
<dbReference type="RefSeq" id="WP_092014580.1">
    <property type="nucleotide sequence ID" value="NZ_FOXH01000003.1"/>
</dbReference>
<feature type="transmembrane region" description="Helical" evidence="5">
    <location>
        <begin position="212"/>
        <end position="237"/>
    </location>
</feature>
<accession>A0A1I5QRV9</accession>
<comment type="subcellular location">
    <subcellularLocation>
        <location evidence="5">Cell membrane</location>
        <topology evidence="5">Multi-pass membrane protein</topology>
    </subcellularLocation>
    <subcellularLocation>
        <location evidence="1">Endomembrane system</location>
        <topology evidence="1">Multi-pass membrane protein</topology>
    </subcellularLocation>
    <subcellularLocation>
        <location evidence="6">Membrane</location>
        <topology evidence="6">Multi-pass membrane protein</topology>
    </subcellularLocation>
</comment>
<dbReference type="GO" id="GO:0005886">
    <property type="term" value="C:plasma membrane"/>
    <property type="evidence" value="ECO:0007669"/>
    <property type="project" value="UniProtKB-SubCell"/>
</dbReference>
<evidence type="ECO:0000256" key="6">
    <source>
        <dbReference type="RuleBase" id="RU000320"/>
    </source>
</evidence>
<evidence type="ECO:0000256" key="4">
    <source>
        <dbReference type="ARBA" id="ARBA00023136"/>
    </source>
</evidence>
<dbReference type="PANTHER" id="PTHR22773">
    <property type="entry name" value="NADH DEHYDROGENASE"/>
    <property type="match status" value="1"/>
</dbReference>
<feature type="transmembrane region" description="Helical" evidence="5">
    <location>
        <begin position="21"/>
        <end position="41"/>
    </location>
</feature>
<organism evidence="8 9">
    <name type="scientific">Pseudarcicella hirudinis</name>
    <dbReference type="NCBI Taxonomy" id="1079859"/>
    <lineage>
        <taxon>Bacteria</taxon>
        <taxon>Pseudomonadati</taxon>
        <taxon>Bacteroidota</taxon>
        <taxon>Cytophagia</taxon>
        <taxon>Cytophagales</taxon>
        <taxon>Flectobacillaceae</taxon>
        <taxon>Pseudarcicella</taxon>
    </lineage>
</organism>
<feature type="transmembrane region" description="Helical" evidence="5">
    <location>
        <begin position="116"/>
        <end position="132"/>
    </location>
</feature>
<evidence type="ECO:0000313" key="9">
    <source>
        <dbReference type="Proteomes" id="UP000199306"/>
    </source>
</evidence>
<feature type="transmembrane region" description="Helical" evidence="5">
    <location>
        <begin position="373"/>
        <end position="396"/>
    </location>
</feature>
<feature type="transmembrane region" description="Helical" evidence="5">
    <location>
        <begin position="275"/>
        <end position="297"/>
    </location>
</feature>
<dbReference type="GO" id="GO:0012505">
    <property type="term" value="C:endomembrane system"/>
    <property type="evidence" value="ECO:0007669"/>
    <property type="project" value="UniProtKB-SubCell"/>
</dbReference>
<comment type="catalytic activity">
    <reaction evidence="5">
        <text>a quinone + NADH + 5 H(+)(in) = a quinol + NAD(+) + 4 H(+)(out)</text>
        <dbReference type="Rhea" id="RHEA:57888"/>
        <dbReference type="ChEBI" id="CHEBI:15378"/>
        <dbReference type="ChEBI" id="CHEBI:24646"/>
        <dbReference type="ChEBI" id="CHEBI:57540"/>
        <dbReference type="ChEBI" id="CHEBI:57945"/>
        <dbReference type="ChEBI" id="CHEBI:132124"/>
    </reaction>
</comment>
<dbReference type="NCBIfam" id="TIGR01770">
    <property type="entry name" value="NDH_I_N"/>
    <property type="match status" value="1"/>
</dbReference>
<keyword evidence="5" id="KW-0813">Transport</keyword>
<proteinExistence type="inferred from homology"/>
<reference evidence="8 9" key="1">
    <citation type="submission" date="2016-10" db="EMBL/GenBank/DDBJ databases">
        <authorList>
            <person name="de Groot N.N."/>
        </authorList>
    </citation>
    <scope>NUCLEOTIDE SEQUENCE [LARGE SCALE GENOMIC DNA]</scope>
    <source>
        <strain evidence="9">E92,LMG 26720,CCM 7988</strain>
    </source>
</reference>
<evidence type="ECO:0000313" key="8">
    <source>
        <dbReference type="EMBL" id="SFP48880.1"/>
    </source>
</evidence>
<keyword evidence="5" id="KW-0874">Quinone</keyword>
<keyword evidence="5" id="KW-1003">Cell membrane</keyword>
<protein>
    <recommendedName>
        <fullName evidence="5">NADH-quinone oxidoreductase subunit N</fullName>
        <ecNumber evidence="5">7.1.1.-</ecNumber>
    </recommendedName>
    <alternativeName>
        <fullName evidence="5">NADH dehydrogenase I subunit N</fullName>
    </alternativeName>
    <alternativeName>
        <fullName evidence="5">NDH-1 subunit N</fullName>
    </alternativeName>
</protein>
<evidence type="ECO:0000256" key="3">
    <source>
        <dbReference type="ARBA" id="ARBA00022989"/>
    </source>
</evidence>
<feature type="transmembrane region" description="Helical" evidence="5">
    <location>
        <begin position="48"/>
        <end position="66"/>
    </location>
</feature>
<dbReference type="Pfam" id="PF00361">
    <property type="entry name" value="Proton_antipo_M"/>
    <property type="match status" value="1"/>
</dbReference>
<evidence type="ECO:0000256" key="1">
    <source>
        <dbReference type="ARBA" id="ARBA00004127"/>
    </source>
</evidence>
<keyword evidence="9" id="KW-1185">Reference proteome</keyword>
<feature type="transmembrane region" description="Helical" evidence="5">
    <location>
        <begin position="86"/>
        <end position="104"/>
    </location>
</feature>
<feature type="transmembrane region" description="Helical" evidence="5">
    <location>
        <begin position="304"/>
        <end position="324"/>
    </location>
</feature>
<comment type="function">
    <text evidence="5">NDH-1 shuttles electrons from NADH, via FMN and iron-sulfur (Fe-S) centers, to quinones in the respiratory chain. The immediate electron acceptor for the enzyme in this species is believed to be a menaquinone. Couples the redox reaction to proton translocation (for every two electrons transferred, four hydrogen ions are translocated across the cytoplasmic membrane), and thus conserves the redox energy in a proton gradient.</text>
</comment>
<keyword evidence="5" id="KW-1278">Translocase</keyword>
<comment type="subunit">
    <text evidence="5">NDH-1 is composed of 14 different subunits. Subunits NuoA, H, J, K, L, M, N constitute the membrane sector of the complex.</text>
</comment>
<dbReference type="HAMAP" id="MF_00445">
    <property type="entry name" value="NDH1_NuoN_1"/>
    <property type="match status" value="1"/>
</dbReference>
<dbReference type="InterPro" id="IPR001750">
    <property type="entry name" value="ND/Mrp_TM"/>
</dbReference>
<keyword evidence="3 5" id="KW-1133">Transmembrane helix</keyword>
<feature type="transmembrane region" description="Helical" evidence="5">
    <location>
        <begin position="416"/>
        <end position="436"/>
    </location>
</feature>